<dbReference type="RefSeq" id="WP_032952258.1">
    <property type="nucleotide sequence ID" value="NZ_JNHM01000003.1"/>
</dbReference>
<dbReference type="EMBL" id="JNHM01000003">
    <property type="protein sequence ID" value="KDS56642.1"/>
    <property type="molecule type" value="Genomic_DNA"/>
</dbReference>
<sequence>MKIKWIVGGLLWASSYLQAAAQEYKLWYDEPAQVWTEALPLGNGRLGAMVFGNPGVEHIQLNEETIWAGRPNNNANPDALEYIPKVRRLVFEGKYLEAQTLATEKVMAKTNSGMPYQSFGDLHISFPGHTRYSDYYRELSLDSARTIVRYKVDGVTYQRETLTSFADQVVMVRLTASQPGKITCNANLTTPHQDVMVATEGEEVTLSGVSSWHEGLKGKVEFQGRMTARTQGGTQSCRDGVLSIEGADEAVIYISIATNFTNYKDITGNQVERAKNYLRRAVSKDYMTSRKAHVDFFKQYMDRVSLDLGIDKYAGVTTDMRVQNFKETKDDFLVATYFRFGRYLLICSSQPGGQPANLQGIWNDKLFPSWDSKYTCNINVEMNYWPAEVTNLSELHEPLIQLIREVSETGRESAKIMYGADGWVLHHNTDIWRVTGAIDKAPSGLWPTGGAWLCRHLWERYLYTGDMEFLRSAYPIMKEAGKFFDEIMVKEPLHNWLVVCPSNSPENTHAGSNGKATTAAGCTLDNQLIFDLWNQIITTARLLGTDAEFATRLEQRLKEMAPMQIGRWGQLQEWMMDWDNPQDVHRHVSHLYGLFPGNQISPYRTPELFDAARTSLIHRGDPSTGWSMGWKVCLWARLLDGDHAYKLITDQLTLVRNEKKKGGTYPNLFDAHPPFQIDGNFGCTAGIVEMLMQSHDGFIYLLPALPAQWKEGSVNGIIARGGFELDLSWKNGKVSRLVVKSRNGGNCRLRSLNPLAGKGLRKAKGENPNKLYAIPEILQPIINKEAKLNKVELKKTYLYDLETKAGEEYIFLGK</sequence>
<dbReference type="InterPro" id="IPR054363">
    <property type="entry name" value="GH95_cat"/>
</dbReference>
<dbReference type="PATRIC" id="fig|1339352.3.peg.185"/>
<comment type="caution">
    <text evidence="5">The sequence shown here is derived from an EMBL/GenBank/DDBJ whole genome shotgun (WGS) entry which is preliminary data.</text>
</comment>
<dbReference type="PANTHER" id="PTHR31084:SF0">
    <property type="entry name" value="ALPHA-L-FUCOSIDASE 2"/>
    <property type="match status" value="1"/>
</dbReference>
<accession>A0A069SNS5</accession>
<name>A0A069SNS5_PHOVU</name>
<organism evidence="5 6">
    <name type="scientific">Phocaeicola vulgatus str. 3975 RP4</name>
    <dbReference type="NCBI Taxonomy" id="1339352"/>
    <lineage>
        <taxon>Bacteria</taxon>
        <taxon>Pseudomonadati</taxon>
        <taxon>Bacteroidota</taxon>
        <taxon>Bacteroidia</taxon>
        <taxon>Bacteroidales</taxon>
        <taxon>Bacteroidaceae</taxon>
        <taxon>Phocaeicola</taxon>
    </lineage>
</organism>
<dbReference type="InterPro" id="IPR016518">
    <property type="entry name" value="Alpha-L-fucosidase"/>
</dbReference>
<evidence type="ECO:0000313" key="6">
    <source>
        <dbReference type="Proteomes" id="UP000027661"/>
    </source>
</evidence>
<dbReference type="Proteomes" id="UP000027661">
    <property type="component" value="Unassembled WGS sequence"/>
</dbReference>
<dbReference type="AlphaFoldDB" id="A0A069SNS5"/>
<gene>
    <name evidence="5" type="ORF">M099_0193</name>
</gene>
<dbReference type="Gene3D" id="1.50.10.10">
    <property type="match status" value="1"/>
</dbReference>
<protein>
    <submittedName>
        <fullName evidence="5">Putative alpha-L-fucosidase</fullName>
    </submittedName>
</protein>
<dbReference type="InterPro" id="IPR012341">
    <property type="entry name" value="6hp_glycosidase-like_sf"/>
</dbReference>
<evidence type="ECO:0000259" key="3">
    <source>
        <dbReference type="Pfam" id="PF21307"/>
    </source>
</evidence>
<dbReference type="Pfam" id="PF14498">
    <property type="entry name" value="Glyco_hyd_65N_2"/>
    <property type="match status" value="1"/>
</dbReference>
<dbReference type="InterPro" id="IPR008928">
    <property type="entry name" value="6-hairpin_glycosidase_sf"/>
</dbReference>
<dbReference type="PANTHER" id="PTHR31084">
    <property type="entry name" value="ALPHA-L-FUCOSIDASE 2"/>
    <property type="match status" value="1"/>
</dbReference>
<evidence type="ECO:0000259" key="4">
    <source>
        <dbReference type="Pfam" id="PF22124"/>
    </source>
</evidence>
<dbReference type="GO" id="GO:0005975">
    <property type="term" value="P:carbohydrate metabolic process"/>
    <property type="evidence" value="ECO:0007669"/>
    <property type="project" value="InterPro"/>
</dbReference>
<reference evidence="5 6" key="1">
    <citation type="submission" date="2014-04" db="EMBL/GenBank/DDBJ databases">
        <authorList>
            <person name="Sears C."/>
            <person name="Carroll K."/>
            <person name="Sack B.R."/>
            <person name="Qadri F."/>
            <person name="Myers L.L."/>
            <person name="Chung G.-T."/>
            <person name="Escheverria P."/>
            <person name="Fraser C.M."/>
            <person name="Sadzewicz L."/>
            <person name="Shefchek K.A."/>
            <person name="Tallon L."/>
            <person name="Das S.P."/>
            <person name="Daugherty S."/>
            <person name="Mongodin E.F."/>
        </authorList>
    </citation>
    <scope>NUCLEOTIDE SEQUENCE [LARGE SCALE GENOMIC DNA]</scope>
    <source>
        <strain evidence="5 6">3975 RP4</strain>
    </source>
</reference>
<dbReference type="Gene3D" id="2.60.40.1180">
    <property type="entry name" value="Golgi alpha-mannosidase II"/>
    <property type="match status" value="1"/>
</dbReference>
<dbReference type="SUPFAM" id="SSF48208">
    <property type="entry name" value="Six-hairpin glycosidases"/>
    <property type="match status" value="1"/>
</dbReference>
<evidence type="ECO:0000256" key="1">
    <source>
        <dbReference type="SAM" id="SignalP"/>
    </source>
</evidence>
<keyword evidence="1" id="KW-0732">Signal</keyword>
<dbReference type="InterPro" id="IPR027414">
    <property type="entry name" value="GH95_N_dom"/>
</dbReference>
<feature type="signal peptide" evidence="1">
    <location>
        <begin position="1"/>
        <end position="19"/>
    </location>
</feature>
<dbReference type="FunFam" id="2.60.40.1180:FF:000170">
    <property type="entry name" value="Glycoside hydrolase family 95"/>
    <property type="match status" value="1"/>
</dbReference>
<dbReference type="GO" id="GO:0004560">
    <property type="term" value="F:alpha-L-fucosidase activity"/>
    <property type="evidence" value="ECO:0007669"/>
    <property type="project" value="InterPro"/>
</dbReference>
<dbReference type="Gene3D" id="2.70.98.50">
    <property type="entry name" value="putative glycoside hydrolase family protein from bacillus halodurans"/>
    <property type="match status" value="1"/>
</dbReference>
<feature type="domain" description="Alpha fucosidase A-like C-terminal" evidence="3">
    <location>
        <begin position="693"/>
        <end position="756"/>
    </location>
</feature>
<dbReference type="Pfam" id="PF21307">
    <property type="entry name" value="Glyco_hydro_95_C"/>
    <property type="match status" value="1"/>
</dbReference>
<feature type="domain" description="Glycosyl hydrolase family 95 N-terminal" evidence="2">
    <location>
        <begin position="26"/>
        <end position="262"/>
    </location>
</feature>
<feature type="chain" id="PRO_5001666868" evidence="1">
    <location>
        <begin position="20"/>
        <end position="814"/>
    </location>
</feature>
<dbReference type="PIRSF" id="PIRSF007663">
    <property type="entry name" value="UCP007663"/>
    <property type="match status" value="1"/>
</dbReference>
<proteinExistence type="predicted"/>
<feature type="domain" description="Glycosyl hydrolase family 95 catalytic" evidence="4">
    <location>
        <begin position="286"/>
        <end position="691"/>
    </location>
</feature>
<dbReference type="Pfam" id="PF22124">
    <property type="entry name" value="Glyco_hydro_95_cat"/>
    <property type="match status" value="1"/>
</dbReference>
<dbReference type="InterPro" id="IPR013780">
    <property type="entry name" value="Glyco_hydro_b"/>
</dbReference>
<evidence type="ECO:0000259" key="2">
    <source>
        <dbReference type="Pfam" id="PF14498"/>
    </source>
</evidence>
<dbReference type="InterPro" id="IPR049053">
    <property type="entry name" value="AFCA-like_C"/>
</dbReference>
<evidence type="ECO:0000313" key="5">
    <source>
        <dbReference type="EMBL" id="KDS56642.1"/>
    </source>
</evidence>